<dbReference type="Pfam" id="PF00378">
    <property type="entry name" value="ECH_1"/>
    <property type="match status" value="1"/>
</dbReference>
<dbReference type="InterPro" id="IPR029045">
    <property type="entry name" value="ClpP/crotonase-like_dom_sf"/>
</dbReference>
<evidence type="ECO:0000313" key="3">
    <source>
        <dbReference type="Proteomes" id="UP000294650"/>
    </source>
</evidence>
<proteinExistence type="predicted"/>
<dbReference type="PANTHER" id="PTHR43459">
    <property type="entry name" value="ENOYL-COA HYDRATASE"/>
    <property type="match status" value="1"/>
</dbReference>
<dbReference type="InterPro" id="IPR001753">
    <property type="entry name" value="Enoyl-CoA_hydra/iso"/>
</dbReference>
<gene>
    <name evidence="2" type="ORF">EDD68_10658</name>
</gene>
<keyword evidence="1" id="KW-0175">Coiled coil</keyword>
<sequence length="232" mass="26788">MGHIEVNKEKGFIHVLLNYPNCTNSLTDDMIDELVERVEELEKENQNIIILSGSGKGFCSGGTLSILKGERDSKRNLFDQLEKVIKQLYLMPKFIVSAIHGSCFGIGLSLALATDYVIAHKDAQFSMNFYRKNHVPIGGGKFWLKRRLGEQLSRQWIWKEREISGDEAFRVSLIDDVTSRPVIDEVYDHIRLNKWGSIEAMIAAKKLYHPYTARELEKELRKEREWDLKMEA</sequence>
<dbReference type="SUPFAM" id="SSF52096">
    <property type="entry name" value="ClpP/crotonase"/>
    <property type="match status" value="1"/>
</dbReference>
<reference evidence="2 3" key="1">
    <citation type="submission" date="2019-03" db="EMBL/GenBank/DDBJ databases">
        <title>Genomic Encyclopedia of Type Strains, Phase IV (KMG-IV): sequencing the most valuable type-strain genomes for metagenomic binning, comparative biology and taxonomic classification.</title>
        <authorList>
            <person name="Goeker M."/>
        </authorList>
    </citation>
    <scope>NUCLEOTIDE SEQUENCE [LARGE SCALE GENOMIC DNA]</scope>
    <source>
        <strain evidence="2 3">DSM 25894</strain>
    </source>
</reference>
<dbReference type="GO" id="GO:0003824">
    <property type="term" value="F:catalytic activity"/>
    <property type="evidence" value="ECO:0007669"/>
    <property type="project" value="UniProtKB-ARBA"/>
</dbReference>
<dbReference type="CDD" id="cd06558">
    <property type="entry name" value="crotonase-like"/>
    <property type="match status" value="1"/>
</dbReference>
<evidence type="ECO:0000313" key="2">
    <source>
        <dbReference type="EMBL" id="TCT23648.1"/>
    </source>
</evidence>
<dbReference type="AlphaFoldDB" id="A0A4R3N3D9"/>
<accession>A0A4R3N3D9</accession>
<evidence type="ECO:0000256" key="1">
    <source>
        <dbReference type="SAM" id="Coils"/>
    </source>
</evidence>
<name>A0A4R3N3D9_9BACI</name>
<feature type="coiled-coil region" evidence="1">
    <location>
        <begin position="24"/>
        <end position="51"/>
    </location>
</feature>
<dbReference type="RefSeq" id="WP_165902083.1">
    <property type="nucleotide sequence ID" value="NZ_SMAN01000006.1"/>
</dbReference>
<organism evidence="2 3">
    <name type="scientific">Melghiribacillus thermohalophilus</name>
    <dbReference type="NCBI Taxonomy" id="1324956"/>
    <lineage>
        <taxon>Bacteria</taxon>
        <taxon>Bacillati</taxon>
        <taxon>Bacillota</taxon>
        <taxon>Bacilli</taxon>
        <taxon>Bacillales</taxon>
        <taxon>Bacillaceae</taxon>
        <taxon>Melghiribacillus</taxon>
    </lineage>
</organism>
<dbReference type="PANTHER" id="PTHR43459:SF1">
    <property type="entry name" value="EG:BACN32G11.4 PROTEIN"/>
    <property type="match status" value="1"/>
</dbReference>
<comment type="caution">
    <text evidence="2">The sequence shown here is derived from an EMBL/GenBank/DDBJ whole genome shotgun (WGS) entry which is preliminary data.</text>
</comment>
<dbReference type="Proteomes" id="UP000294650">
    <property type="component" value="Unassembled WGS sequence"/>
</dbReference>
<protein>
    <submittedName>
        <fullName evidence="2">Enoyl-CoA hydratase/carnithine racemase</fullName>
    </submittedName>
</protein>
<dbReference type="Gene3D" id="3.90.226.10">
    <property type="entry name" value="2-enoyl-CoA Hydratase, Chain A, domain 1"/>
    <property type="match status" value="1"/>
</dbReference>
<keyword evidence="3" id="KW-1185">Reference proteome</keyword>
<dbReference type="EMBL" id="SMAN01000006">
    <property type="protein sequence ID" value="TCT23648.1"/>
    <property type="molecule type" value="Genomic_DNA"/>
</dbReference>